<dbReference type="PANTHER" id="PTHR11956">
    <property type="entry name" value="ARGINYL-TRNA SYNTHETASE"/>
    <property type="match status" value="1"/>
</dbReference>
<dbReference type="Pfam" id="PF03485">
    <property type="entry name" value="Arg_tRNA_synt_N"/>
    <property type="match status" value="1"/>
</dbReference>
<comment type="caution">
    <text evidence="15">The sequence shown here is derived from an EMBL/GenBank/DDBJ whole genome shotgun (WGS) entry which is preliminary data.</text>
</comment>
<dbReference type="InterPro" id="IPR001412">
    <property type="entry name" value="aa-tRNA-synth_I_CS"/>
</dbReference>
<evidence type="ECO:0000259" key="13">
    <source>
        <dbReference type="SMART" id="SM00836"/>
    </source>
</evidence>
<name>A0A6I2UJN1_9FIRM</name>
<dbReference type="CDD" id="cd00671">
    <property type="entry name" value="ArgRS_core"/>
    <property type="match status" value="1"/>
</dbReference>
<dbReference type="SMART" id="SM01016">
    <property type="entry name" value="Arg_tRNA_synt_N"/>
    <property type="match status" value="1"/>
</dbReference>
<dbReference type="FunFam" id="3.40.50.620:FF:000062">
    <property type="entry name" value="Arginine--tRNA ligase"/>
    <property type="match status" value="1"/>
</dbReference>
<dbReference type="Pfam" id="PF00750">
    <property type="entry name" value="tRNA-synt_1d"/>
    <property type="match status" value="1"/>
</dbReference>
<dbReference type="Gene3D" id="1.10.730.10">
    <property type="entry name" value="Isoleucyl-tRNA Synthetase, Domain 1"/>
    <property type="match status" value="1"/>
</dbReference>
<evidence type="ECO:0000256" key="4">
    <source>
        <dbReference type="ARBA" id="ARBA00022490"/>
    </source>
</evidence>
<evidence type="ECO:0000256" key="2">
    <source>
        <dbReference type="ARBA" id="ARBA00005594"/>
    </source>
</evidence>
<keyword evidence="16" id="KW-1185">Reference proteome</keyword>
<dbReference type="Gene3D" id="3.30.1360.70">
    <property type="entry name" value="Arginyl tRNA synthetase N-terminal domain"/>
    <property type="match status" value="1"/>
</dbReference>
<dbReference type="InterPro" id="IPR035684">
    <property type="entry name" value="ArgRS_core"/>
</dbReference>
<feature type="domain" description="DALR anticodon binding" evidence="13">
    <location>
        <begin position="435"/>
        <end position="553"/>
    </location>
</feature>
<dbReference type="InterPro" id="IPR036695">
    <property type="entry name" value="Arg-tRNA-synth_N_sf"/>
</dbReference>
<evidence type="ECO:0000256" key="6">
    <source>
        <dbReference type="ARBA" id="ARBA00022741"/>
    </source>
</evidence>
<dbReference type="InterPro" id="IPR008909">
    <property type="entry name" value="DALR_anticod-bd"/>
</dbReference>
<dbReference type="SMART" id="SM00836">
    <property type="entry name" value="DALR_1"/>
    <property type="match status" value="1"/>
</dbReference>
<evidence type="ECO:0000256" key="12">
    <source>
        <dbReference type="RuleBase" id="RU363038"/>
    </source>
</evidence>
<dbReference type="InterPro" id="IPR001278">
    <property type="entry name" value="Arg-tRNA-ligase"/>
</dbReference>
<dbReference type="GO" id="GO:0004814">
    <property type="term" value="F:arginine-tRNA ligase activity"/>
    <property type="evidence" value="ECO:0007669"/>
    <property type="project" value="UniProtKB-UniRule"/>
</dbReference>
<keyword evidence="4 11" id="KW-0963">Cytoplasm</keyword>
<keyword evidence="5 11" id="KW-0436">Ligase</keyword>
<proteinExistence type="inferred from homology"/>
<evidence type="ECO:0000313" key="15">
    <source>
        <dbReference type="EMBL" id="MSU09879.1"/>
    </source>
</evidence>
<reference evidence="15 16" key="1">
    <citation type="submission" date="2019-08" db="EMBL/GenBank/DDBJ databases">
        <title>In-depth cultivation of the pig gut microbiome towards novel bacterial diversity and tailored functional studies.</title>
        <authorList>
            <person name="Wylensek D."/>
            <person name="Hitch T.C.A."/>
            <person name="Clavel T."/>
        </authorList>
    </citation>
    <scope>NUCLEOTIDE SEQUENCE [LARGE SCALE GENOMIC DNA]</scope>
    <source>
        <strain evidence="15 16">WCA-693-APC-5D-A</strain>
    </source>
</reference>
<dbReference type="GO" id="GO:0006420">
    <property type="term" value="P:arginyl-tRNA aminoacylation"/>
    <property type="evidence" value="ECO:0007669"/>
    <property type="project" value="UniProtKB-UniRule"/>
</dbReference>
<keyword evidence="9 11" id="KW-0030">Aminoacyl-tRNA synthetase</keyword>
<dbReference type="PANTHER" id="PTHR11956:SF5">
    <property type="entry name" value="ARGININE--TRNA LIGASE, CYTOPLASMIC"/>
    <property type="match status" value="1"/>
</dbReference>
<comment type="subunit">
    <text evidence="3 11">Monomer.</text>
</comment>
<dbReference type="Gene3D" id="3.40.50.620">
    <property type="entry name" value="HUPs"/>
    <property type="match status" value="1"/>
</dbReference>
<dbReference type="PRINTS" id="PR01038">
    <property type="entry name" value="TRNASYNTHARG"/>
</dbReference>
<dbReference type="GeneID" id="96779832"/>
<comment type="catalytic activity">
    <reaction evidence="10 11">
        <text>tRNA(Arg) + L-arginine + ATP = L-arginyl-tRNA(Arg) + AMP + diphosphate</text>
        <dbReference type="Rhea" id="RHEA:20301"/>
        <dbReference type="Rhea" id="RHEA-COMP:9658"/>
        <dbReference type="Rhea" id="RHEA-COMP:9673"/>
        <dbReference type="ChEBI" id="CHEBI:30616"/>
        <dbReference type="ChEBI" id="CHEBI:32682"/>
        <dbReference type="ChEBI" id="CHEBI:33019"/>
        <dbReference type="ChEBI" id="CHEBI:78442"/>
        <dbReference type="ChEBI" id="CHEBI:78513"/>
        <dbReference type="ChEBI" id="CHEBI:456215"/>
        <dbReference type="EC" id="6.1.1.19"/>
    </reaction>
</comment>
<dbReference type="SUPFAM" id="SSF47323">
    <property type="entry name" value="Anticodon-binding domain of a subclass of class I aminoacyl-tRNA synthetases"/>
    <property type="match status" value="1"/>
</dbReference>
<dbReference type="HAMAP" id="MF_00123">
    <property type="entry name" value="Arg_tRNA_synth"/>
    <property type="match status" value="1"/>
</dbReference>
<keyword evidence="7 11" id="KW-0067">ATP-binding</keyword>
<dbReference type="GO" id="GO:0005524">
    <property type="term" value="F:ATP binding"/>
    <property type="evidence" value="ECO:0007669"/>
    <property type="project" value="UniProtKB-UniRule"/>
</dbReference>
<evidence type="ECO:0000256" key="10">
    <source>
        <dbReference type="ARBA" id="ARBA00049339"/>
    </source>
</evidence>
<evidence type="ECO:0000256" key="5">
    <source>
        <dbReference type="ARBA" id="ARBA00022598"/>
    </source>
</evidence>
<gene>
    <name evidence="11" type="primary">argS</name>
    <name evidence="15" type="ORF">FYJ84_12940</name>
</gene>
<dbReference type="SUPFAM" id="SSF55190">
    <property type="entry name" value="Arginyl-tRNA synthetase (ArgRS), N-terminal 'additional' domain"/>
    <property type="match status" value="1"/>
</dbReference>
<comment type="similarity">
    <text evidence="2 11 12">Belongs to the class-I aminoacyl-tRNA synthetase family.</text>
</comment>
<feature type="domain" description="Arginyl tRNA synthetase N-terminal" evidence="14">
    <location>
        <begin position="1"/>
        <end position="92"/>
    </location>
</feature>
<evidence type="ECO:0000256" key="7">
    <source>
        <dbReference type="ARBA" id="ARBA00022840"/>
    </source>
</evidence>
<evidence type="ECO:0000256" key="11">
    <source>
        <dbReference type="HAMAP-Rule" id="MF_00123"/>
    </source>
</evidence>
<evidence type="ECO:0000256" key="8">
    <source>
        <dbReference type="ARBA" id="ARBA00022917"/>
    </source>
</evidence>
<evidence type="ECO:0000256" key="1">
    <source>
        <dbReference type="ARBA" id="ARBA00004496"/>
    </source>
</evidence>
<dbReference type="EC" id="6.1.1.19" evidence="11"/>
<organism evidence="15 16">
    <name type="scientific">Anaerovibrio slackiae</name>
    <dbReference type="NCBI Taxonomy" id="2652309"/>
    <lineage>
        <taxon>Bacteria</taxon>
        <taxon>Bacillati</taxon>
        <taxon>Bacillota</taxon>
        <taxon>Negativicutes</taxon>
        <taxon>Selenomonadales</taxon>
        <taxon>Selenomonadaceae</taxon>
        <taxon>Anaerovibrio</taxon>
    </lineage>
</organism>
<dbReference type="AlphaFoldDB" id="A0A6I2UJN1"/>
<dbReference type="PROSITE" id="PS00178">
    <property type="entry name" value="AA_TRNA_LIGASE_I"/>
    <property type="match status" value="1"/>
</dbReference>
<feature type="short sequence motif" description="'HIGH' region" evidence="11">
    <location>
        <begin position="129"/>
        <end position="139"/>
    </location>
</feature>
<dbReference type="Pfam" id="PF05746">
    <property type="entry name" value="DALR_1"/>
    <property type="match status" value="1"/>
</dbReference>
<dbReference type="InterPro" id="IPR005148">
    <property type="entry name" value="Arg-tRNA-synth_N"/>
</dbReference>
<protein>
    <recommendedName>
        <fullName evidence="11">Arginine--tRNA ligase</fullName>
        <ecNumber evidence="11">6.1.1.19</ecNumber>
    </recommendedName>
    <alternativeName>
        <fullName evidence="11">Arginyl-tRNA synthetase</fullName>
        <shortName evidence="11">ArgRS</shortName>
    </alternativeName>
</protein>
<dbReference type="RefSeq" id="WP_154408040.1">
    <property type="nucleotide sequence ID" value="NZ_VUNR01000038.1"/>
</dbReference>
<accession>A0A6I2UJN1</accession>
<dbReference type="FunFam" id="1.10.730.10:FF:000008">
    <property type="entry name" value="Arginine--tRNA ligase"/>
    <property type="match status" value="1"/>
</dbReference>
<dbReference type="Proteomes" id="UP000433181">
    <property type="component" value="Unassembled WGS sequence"/>
</dbReference>
<keyword evidence="6 11" id="KW-0547">Nucleotide-binding</keyword>
<evidence type="ECO:0000256" key="3">
    <source>
        <dbReference type="ARBA" id="ARBA00011245"/>
    </source>
</evidence>
<evidence type="ECO:0000313" key="16">
    <source>
        <dbReference type="Proteomes" id="UP000433181"/>
    </source>
</evidence>
<dbReference type="InterPro" id="IPR009080">
    <property type="entry name" value="tRNAsynth_Ia_anticodon-bd"/>
</dbReference>
<keyword evidence="8 11" id="KW-0648">Protein biosynthesis</keyword>
<dbReference type="InterPro" id="IPR014729">
    <property type="entry name" value="Rossmann-like_a/b/a_fold"/>
</dbReference>
<evidence type="ECO:0000259" key="14">
    <source>
        <dbReference type="SMART" id="SM01016"/>
    </source>
</evidence>
<dbReference type="NCBIfam" id="TIGR00456">
    <property type="entry name" value="argS"/>
    <property type="match status" value="1"/>
</dbReference>
<dbReference type="SUPFAM" id="SSF52374">
    <property type="entry name" value="Nucleotidylyl transferase"/>
    <property type="match status" value="1"/>
</dbReference>
<evidence type="ECO:0000256" key="9">
    <source>
        <dbReference type="ARBA" id="ARBA00023146"/>
    </source>
</evidence>
<comment type="subcellular location">
    <subcellularLocation>
        <location evidence="1 11">Cytoplasm</location>
    </subcellularLocation>
</comment>
<dbReference type="GO" id="GO:0005737">
    <property type="term" value="C:cytoplasm"/>
    <property type="evidence" value="ECO:0007669"/>
    <property type="project" value="UniProtKB-SubCell"/>
</dbReference>
<sequence length="553" mass="61963">MEIKDILTKAIEEAALSAIRDGVFPEAELPNIVLEVPPKKELGDFATNIAMQSAKAFHKNPRLIAQELTQRIQGDWLERIEIAGPGFINFYLKSNVIYDGLAALMKKGEAFGQLPAKDMKPVQVEYVSANPTGPLHVGHGRGAAAGSALVNVMRAAGYPVTSEYYINDAGNQINNLARSVNHRYLELLGRAEEKDFPENGYHGADIIDTAQRIIKKDGDKYLDMSEDERMGIFKELALKEKLAALKEDLEDFNCRFDVWYSERTLHPDKVQDACKFLQENGNIYEKDGALWLKSTAYGDDKDRVVIRDSGEPTYLAADIAYHRDKFARGFGKVINIWGADHHGYICRVKAAVKALGYNPDDLDVLLLQMVRLLRGGELVKLSKRTGQTVTLAELIEEVGTDAARYFFIMRSMDSQLDFDLDLAKSRSNENPVYYIQYAHARICSIFRQAAENNLQVGEVPELSLLTDDTEIALINKLQKYEEEIERAAAEYAPQRIARYAYELAGCFHSFYNQCRILGVEDKLAEARLALVTVTAQAIRHALGILGVSAPERM</sequence>
<dbReference type="EMBL" id="VUNR01000038">
    <property type="protein sequence ID" value="MSU09879.1"/>
    <property type="molecule type" value="Genomic_DNA"/>
</dbReference>